<dbReference type="Proteomes" id="UP000183245">
    <property type="component" value="Unassembled WGS sequence"/>
</dbReference>
<protein>
    <submittedName>
        <fullName evidence="2">Uncharacterized protein</fullName>
    </submittedName>
</protein>
<evidence type="ECO:0000313" key="3">
    <source>
        <dbReference type="Proteomes" id="UP000183245"/>
    </source>
</evidence>
<evidence type="ECO:0000313" key="2">
    <source>
        <dbReference type="EMBL" id="OIP99715.1"/>
    </source>
</evidence>
<gene>
    <name evidence="2" type="ORF">AUK40_00465</name>
</gene>
<name>A0A1J5ISN0_9BACT</name>
<feature type="region of interest" description="Disordered" evidence="1">
    <location>
        <begin position="1"/>
        <end position="46"/>
    </location>
</feature>
<sequence length="415" mass="47268">MPADAPHRGDAASEREPKNKGTRSMKLRDRPFEGEDPQPDLSRWHQPIPWDRSRIAQRKWPADTAALREVPSNLLASERHAPYNRAEEKDPYFYGFDLYAEAGKAIKKIFINFHGVNDVIGGKRETTKRAFRHCIPSLMTRDEGWAVVTCDNIESIDQLDGTTLPQILALFESIQIINADLGYTGEIEIALGGQSAGMFTAAKLAEFILKARSDEEPLAKQDTILGIEQRVARKMVIKGMAAFDVPIDEDDLSALFKFAFEVGMRDGANWLRSVRDRMYPAKRGQPFETLNLRYAEQTFKWFTTYKARFPEIFQNIMRYDQKNVRNHKEHIAWHYFDPDVRMPLDNVFNQFLYVETTAIDKLRALLAPFGVSLTQNSIHTDHGIQRSSGPDMPDVLNTILTNFGMLTPDTTAPVT</sequence>
<reference evidence="2 3" key="1">
    <citation type="journal article" date="2016" name="Environ. Microbiol.">
        <title>Genomic resolution of a cold subsurface aquifer community provides metabolic insights for novel microbes adapted to high CO concentrations.</title>
        <authorList>
            <person name="Probst A.J."/>
            <person name="Castelle C.J."/>
            <person name="Singh A."/>
            <person name="Brown C.T."/>
            <person name="Anantharaman K."/>
            <person name="Sharon I."/>
            <person name="Hug L.A."/>
            <person name="Burstein D."/>
            <person name="Emerson J.B."/>
            <person name="Thomas B.C."/>
            <person name="Banfield J.F."/>
        </authorList>
    </citation>
    <scope>NUCLEOTIDE SEQUENCE [LARGE SCALE GENOMIC DNA]</scope>
    <source>
        <strain evidence="2">CG2_30_54_11</strain>
    </source>
</reference>
<evidence type="ECO:0000256" key="1">
    <source>
        <dbReference type="SAM" id="MobiDB-lite"/>
    </source>
</evidence>
<comment type="caution">
    <text evidence="2">The sequence shown here is derived from an EMBL/GenBank/DDBJ whole genome shotgun (WGS) entry which is preliminary data.</text>
</comment>
<dbReference type="AlphaFoldDB" id="A0A1J5ISN0"/>
<proteinExistence type="predicted"/>
<accession>A0A1J5ISN0</accession>
<dbReference type="EMBL" id="MNZT01000010">
    <property type="protein sequence ID" value="OIP99715.1"/>
    <property type="molecule type" value="Genomic_DNA"/>
</dbReference>
<organism evidence="2 3">
    <name type="scientific">Candidatus Wirthbacteria bacterium CG2_30_54_11</name>
    <dbReference type="NCBI Taxonomy" id="1817892"/>
    <lineage>
        <taxon>Bacteria</taxon>
        <taxon>Candidatus Wirthbacteria</taxon>
    </lineage>
</organism>
<feature type="compositionally biased region" description="Basic and acidic residues" evidence="1">
    <location>
        <begin position="1"/>
        <end position="19"/>
    </location>
</feature>